<feature type="domain" description="Cyclic nucleotide-binding" evidence="1">
    <location>
        <begin position="11"/>
        <end position="127"/>
    </location>
</feature>
<dbReference type="GeneID" id="9626255"/>
<dbReference type="PANTHER" id="PTHR11635">
    <property type="entry name" value="CAMP-DEPENDENT PROTEIN KINASE REGULATORY CHAIN"/>
    <property type="match status" value="1"/>
</dbReference>
<dbReference type="SUPFAM" id="SSF51206">
    <property type="entry name" value="cAMP-binding domain-like"/>
    <property type="match status" value="1"/>
</dbReference>
<evidence type="ECO:0000313" key="2">
    <source>
        <dbReference type="EMBL" id="EFJ39655.1"/>
    </source>
</evidence>
<dbReference type="Pfam" id="PF00027">
    <property type="entry name" value="cNMP_binding"/>
    <property type="match status" value="1"/>
</dbReference>
<dbReference type="InterPro" id="IPR050503">
    <property type="entry name" value="cAMP-dep_PK_reg_su-like"/>
</dbReference>
<dbReference type="PRINTS" id="PR00103">
    <property type="entry name" value="CAMPKINASE"/>
</dbReference>
<dbReference type="Proteomes" id="UP000001058">
    <property type="component" value="Unassembled WGS sequence"/>
</dbReference>
<organism evidence="3">
    <name type="scientific">Volvox carteri f. nagariensis</name>
    <dbReference type="NCBI Taxonomy" id="3068"/>
    <lineage>
        <taxon>Eukaryota</taxon>
        <taxon>Viridiplantae</taxon>
        <taxon>Chlorophyta</taxon>
        <taxon>core chlorophytes</taxon>
        <taxon>Chlorophyceae</taxon>
        <taxon>CS clade</taxon>
        <taxon>Chlamydomonadales</taxon>
        <taxon>Volvocaceae</taxon>
        <taxon>Volvox</taxon>
    </lineage>
</organism>
<protein>
    <recommendedName>
        <fullName evidence="1">Cyclic nucleotide-binding domain-containing protein</fullName>
    </recommendedName>
</protein>
<dbReference type="SMART" id="SM00100">
    <property type="entry name" value="cNMP"/>
    <property type="match status" value="1"/>
</dbReference>
<gene>
    <name evidence="2" type="ORF">VOLCADRAFT_100703</name>
</gene>
<keyword evidence="3" id="KW-1185">Reference proteome</keyword>
<feature type="non-terminal residue" evidence="2">
    <location>
        <position position="1"/>
    </location>
</feature>
<dbReference type="CDD" id="cd00038">
    <property type="entry name" value="CAP_ED"/>
    <property type="match status" value="1"/>
</dbReference>
<proteinExistence type="predicted"/>
<dbReference type="PANTHER" id="PTHR11635:SF152">
    <property type="entry name" value="CAMP-DEPENDENT PROTEIN KINASE TYPE I REGULATORY SUBUNIT-RELATED"/>
    <property type="match status" value="1"/>
</dbReference>
<dbReference type="eggNOG" id="KOG1113">
    <property type="taxonomic scope" value="Eukaryota"/>
</dbReference>
<dbReference type="InterPro" id="IPR018490">
    <property type="entry name" value="cNMP-bd_dom_sf"/>
</dbReference>
<dbReference type="STRING" id="3068.D8UKU0"/>
<reference evidence="2 3" key="1">
    <citation type="journal article" date="2010" name="Science">
        <title>Genomic analysis of organismal complexity in the multicellular green alga Volvox carteri.</title>
        <authorList>
            <person name="Prochnik S.E."/>
            <person name="Umen J."/>
            <person name="Nedelcu A.M."/>
            <person name="Hallmann A."/>
            <person name="Miller S.M."/>
            <person name="Nishii I."/>
            <person name="Ferris P."/>
            <person name="Kuo A."/>
            <person name="Mitros T."/>
            <person name="Fritz-Laylin L.K."/>
            <person name="Hellsten U."/>
            <person name="Chapman J."/>
            <person name="Simakov O."/>
            <person name="Rensing S.A."/>
            <person name="Terry A."/>
            <person name="Pangilinan J."/>
            <person name="Kapitonov V."/>
            <person name="Jurka J."/>
            <person name="Salamov A."/>
            <person name="Shapiro H."/>
            <person name="Schmutz J."/>
            <person name="Grimwood J."/>
            <person name="Lindquist E."/>
            <person name="Lucas S."/>
            <person name="Grigoriev I.V."/>
            <person name="Schmitt R."/>
            <person name="Kirk D."/>
            <person name="Rokhsar D.S."/>
        </authorList>
    </citation>
    <scope>NUCLEOTIDE SEQUENCE [LARGE SCALE GENOMIC DNA]</scope>
    <source>
        <strain evidence="3">f. Nagariensis / Eve</strain>
    </source>
</reference>
<dbReference type="PROSITE" id="PS00889">
    <property type="entry name" value="CNMP_BINDING_2"/>
    <property type="match status" value="1"/>
</dbReference>
<dbReference type="GO" id="GO:0005829">
    <property type="term" value="C:cytosol"/>
    <property type="evidence" value="ECO:0007669"/>
    <property type="project" value="TreeGrafter"/>
</dbReference>
<dbReference type="InterPro" id="IPR014710">
    <property type="entry name" value="RmlC-like_jellyroll"/>
</dbReference>
<dbReference type="EMBL" id="GL378461">
    <property type="protein sequence ID" value="EFJ39655.1"/>
    <property type="molecule type" value="Genomic_DNA"/>
</dbReference>
<dbReference type="RefSeq" id="XP_002959276.1">
    <property type="nucleotide sequence ID" value="XM_002959230.1"/>
</dbReference>
<name>D8UKU0_VOLCA</name>
<sequence>LLSYATSSNFLFTTMSESERSDVFMLFERYPVKAGDVVVRQAEPGDYFYVVESGQYDVFVQSGMDPPLLVHTYSSASGQPVLRLYAGQYFGERALLTSAKRAANVVASGRVTLLAISRSRFESALGPLQDGVSSTVEVVWGGRVGV</sequence>
<evidence type="ECO:0000259" key="1">
    <source>
        <dbReference type="PROSITE" id="PS50042"/>
    </source>
</evidence>
<dbReference type="KEGG" id="vcn:VOLCADRAFT_100703"/>
<accession>D8UKU0</accession>
<dbReference type="InterPro" id="IPR000595">
    <property type="entry name" value="cNMP-bd_dom"/>
</dbReference>
<dbReference type="OrthoDB" id="10264738at2759"/>
<dbReference type="InterPro" id="IPR018488">
    <property type="entry name" value="cNMP-bd_CS"/>
</dbReference>
<dbReference type="AlphaFoldDB" id="D8UKU0"/>
<dbReference type="PROSITE" id="PS50042">
    <property type="entry name" value="CNMP_BINDING_3"/>
    <property type="match status" value="1"/>
</dbReference>
<evidence type="ECO:0000313" key="3">
    <source>
        <dbReference type="Proteomes" id="UP000001058"/>
    </source>
</evidence>
<dbReference type="Gene3D" id="2.60.120.10">
    <property type="entry name" value="Jelly Rolls"/>
    <property type="match status" value="1"/>
</dbReference>
<dbReference type="InParanoid" id="D8UKU0"/>
<dbReference type="GO" id="GO:0005952">
    <property type="term" value="C:cAMP-dependent protein kinase complex"/>
    <property type="evidence" value="ECO:0007669"/>
    <property type="project" value="InterPro"/>
</dbReference>